<dbReference type="RefSeq" id="WP_336472464.1">
    <property type="nucleotide sequence ID" value="NZ_JBAWSX010000005.1"/>
</dbReference>
<evidence type="ECO:0000256" key="3">
    <source>
        <dbReference type="ARBA" id="ARBA00032390"/>
    </source>
</evidence>
<proteinExistence type="inferred from homology"/>
<protein>
    <recommendedName>
        <fullName evidence="3">Autolysin</fullName>
    </recommendedName>
    <alternativeName>
        <fullName evidence="2">Cell wall hydrolase</fullName>
    </alternativeName>
</protein>
<name>A0ABU8FGL9_9BACI</name>
<accession>A0ABU8FGL9</accession>
<dbReference type="PANTHER" id="PTHR11022:SF41">
    <property type="entry name" value="PEPTIDOGLYCAN-RECOGNITION PROTEIN LC-RELATED"/>
    <property type="match status" value="1"/>
</dbReference>
<dbReference type="CDD" id="cd06583">
    <property type="entry name" value="PGRP"/>
    <property type="match status" value="1"/>
</dbReference>
<gene>
    <name evidence="6" type="ORF">WAZ07_10920</name>
</gene>
<evidence type="ECO:0000256" key="2">
    <source>
        <dbReference type="ARBA" id="ARBA00030881"/>
    </source>
</evidence>
<comment type="similarity">
    <text evidence="1">Belongs to the N-acetylmuramoyl-L-alanine amidase 2 family.</text>
</comment>
<evidence type="ECO:0000259" key="5">
    <source>
        <dbReference type="SMART" id="SM00701"/>
    </source>
</evidence>
<dbReference type="PANTHER" id="PTHR11022">
    <property type="entry name" value="PEPTIDOGLYCAN RECOGNITION PROTEIN"/>
    <property type="match status" value="1"/>
</dbReference>
<dbReference type="SMART" id="SM00701">
    <property type="entry name" value="PGRP"/>
    <property type="match status" value="1"/>
</dbReference>
<dbReference type="InterPro" id="IPR006619">
    <property type="entry name" value="PGRP_domain_met/bac"/>
</dbReference>
<dbReference type="SMART" id="SM00644">
    <property type="entry name" value="Ami_2"/>
    <property type="match status" value="1"/>
</dbReference>
<dbReference type="Pfam" id="PF01510">
    <property type="entry name" value="Amidase_2"/>
    <property type="match status" value="1"/>
</dbReference>
<evidence type="ECO:0000313" key="7">
    <source>
        <dbReference type="Proteomes" id="UP001372526"/>
    </source>
</evidence>
<dbReference type="EMBL" id="JBAWSX010000005">
    <property type="protein sequence ID" value="MEI4801832.1"/>
    <property type="molecule type" value="Genomic_DNA"/>
</dbReference>
<evidence type="ECO:0000256" key="1">
    <source>
        <dbReference type="ARBA" id="ARBA00007553"/>
    </source>
</evidence>
<evidence type="ECO:0000313" key="6">
    <source>
        <dbReference type="EMBL" id="MEI4801832.1"/>
    </source>
</evidence>
<sequence length="157" mass="17868">MHIQKAHLSFRDPLQPLQAVTHIIIHHTAEDGWDVYKTHEFHQNNRGWSGIGYNYFIEEDGTIYEGRGLHIGAHAKGYNTSSIGICISGNFDVYDPIPVQMISLHWLCKQFMYQFSLDSEQVLGHRELDGVTKTCPGTRFSMGKLRHILSNNEKGAV</sequence>
<dbReference type="InterPro" id="IPR036505">
    <property type="entry name" value="Amidase/PGRP_sf"/>
</dbReference>
<dbReference type="Gene3D" id="3.40.80.10">
    <property type="entry name" value="Peptidoglycan recognition protein-like"/>
    <property type="match status" value="1"/>
</dbReference>
<keyword evidence="7" id="KW-1185">Reference proteome</keyword>
<feature type="domain" description="Peptidoglycan recognition protein family" evidence="5">
    <location>
        <begin position="1"/>
        <end position="129"/>
    </location>
</feature>
<feature type="domain" description="N-acetylmuramoyl-L-alanine amidase" evidence="4">
    <location>
        <begin position="9"/>
        <end position="137"/>
    </location>
</feature>
<dbReference type="InterPro" id="IPR015510">
    <property type="entry name" value="PGRP"/>
</dbReference>
<comment type="caution">
    <text evidence="6">The sequence shown here is derived from an EMBL/GenBank/DDBJ whole genome shotgun (WGS) entry which is preliminary data.</text>
</comment>
<dbReference type="Proteomes" id="UP001372526">
    <property type="component" value="Unassembled WGS sequence"/>
</dbReference>
<dbReference type="InterPro" id="IPR002502">
    <property type="entry name" value="Amidase_domain"/>
</dbReference>
<organism evidence="6 7">
    <name type="scientific">Bacillus bruguierae</name>
    <dbReference type="NCBI Taxonomy" id="3127667"/>
    <lineage>
        <taxon>Bacteria</taxon>
        <taxon>Bacillati</taxon>
        <taxon>Bacillota</taxon>
        <taxon>Bacilli</taxon>
        <taxon>Bacillales</taxon>
        <taxon>Bacillaceae</taxon>
        <taxon>Bacillus</taxon>
    </lineage>
</organism>
<dbReference type="SUPFAM" id="SSF55846">
    <property type="entry name" value="N-acetylmuramoyl-L-alanine amidase-like"/>
    <property type="match status" value="1"/>
</dbReference>
<evidence type="ECO:0000259" key="4">
    <source>
        <dbReference type="SMART" id="SM00644"/>
    </source>
</evidence>
<reference evidence="6 7" key="1">
    <citation type="submission" date="2024-01" db="EMBL/GenBank/DDBJ databases">
        <title>Seven novel Bacillus-like species.</title>
        <authorList>
            <person name="Liu G."/>
        </authorList>
    </citation>
    <scope>NUCLEOTIDE SEQUENCE [LARGE SCALE GENOMIC DNA]</scope>
    <source>
        <strain evidence="6 7">FJAT-51639</strain>
    </source>
</reference>